<organism evidence="1 2">
    <name type="scientific">Oceanospirillum linum</name>
    <dbReference type="NCBI Taxonomy" id="966"/>
    <lineage>
        <taxon>Bacteria</taxon>
        <taxon>Pseudomonadati</taxon>
        <taxon>Pseudomonadota</taxon>
        <taxon>Gammaproteobacteria</taxon>
        <taxon>Oceanospirillales</taxon>
        <taxon>Oceanospirillaceae</taxon>
        <taxon>Oceanospirillum</taxon>
    </lineage>
</organism>
<dbReference type="EMBL" id="MTSD02000013">
    <property type="protein sequence ID" value="OOV85867.1"/>
    <property type="molecule type" value="Genomic_DNA"/>
</dbReference>
<reference evidence="1" key="1">
    <citation type="submission" date="2017-02" db="EMBL/GenBank/DDBJ databases">
        <title>Draft Genome Sequence of the Salt Water Bacterium Oceanospirillum linum ATCC 11336.</title>
        <authorList>
            <person name="Trachtenberg A.M."/>
            <person name="Carney J.G."/>
            <person name="Linnane J.D."/>
            <person name="Rheaume B.A."/>
            <person name="Pitts N.L."/>
            <person name="Mykles D.L."/>
            <person name="Maclea K.S."/>
        </authorList>
    </citation>
    <scope>NUCLEOTIDE SEQUENCE [LARGE SCALE GENOMIC DNA]</scope>
    <source>
        <strain evidence="1">ATCC 11336</strain>
    </source>
</reference>
<keyword evidence="2" id="KW-1185">Reference proteome</keyword>
<comment type="caution">
    <text evidence="1">The sequence shown here is derived from an EMBL/GenBank/DDBJ whole genome shotgun (WGS) entry which is preliminary data.</text>
</comment>
<evidence type="ECO:0000313" key="1">
    <source>
        <dbReference type="EMBL" id="OOV85867.1"/>
    </source>
</evidence>
<proteinExistence type="predicted"/>
<dbReference type="AlphaFoldDB" id="A0A1T1H831"/>
<protein>
    <submittedName>
        <fullName evidence="1">Uncharacterized protein</fullName>
    </submittedName>
</protein>
<dbReference type="Proteomes" id="UP000190064">
    <property type="component" value="Unassembled WGS sequence"/>
</dbReference>
<evidence type="ECO:0000313" key="2">
    <source>
        <dbReference type="Proteomes" id="UP000190064"/>
    </source>
</evidence>
<sequence length="59" mass="6746">MGYSKHQKKQISAADALDHFFKGNTIHRSVKNLIKTRVYIKKQGDTTITLPVACNWQSK</sequence>
<name>A0A1T1H831_OCELI</name>
<accession>A0A1T1H831</accession>
<gene>
    <name evidence="1" type="ORF">BTA35_0216345</name>
</gene>